<name>A0ABT4D432_9CLOT</name>
<organism evidence="2 3">
    <name type="scientific">Clostridium aestuarii</name>
    <dbReference type="NCBI Taxonomy" id="338193"/>
    <lineage>
        <taxon>Bacteria</taxon>
        <taxon>Bacillati</taxon>
        <taxon>Bacillota</taxon>
        <taxon>Clostridia</taxon>
        <taxon>Eubacteriales</taxon>
        <taxon>Clostridiaceae</taxon>
        <taxon>Clostridium</taxon>
    </lineage>
</organism>
<accession>A0ABT4D432</accession>
<reference evidence="2" key="1">
    <citation type="submission" date="2022-12" db="EMBL/GenBank/DDBJ databases">
        <authorList>
            <person name="Wang J."/>
        </authorList>
    </citation>
    <scope>NUCLEOTIDE SEQUENCE</scope>
    <source>
        <strain evidence="2">HY-45-18</strain>
    </source>
</reference>
<dbReference type="EMBL" id="JAPQER010000007">
    <property type="protein sequence ID" value="MCY6485407.1"/>
    <property type="molecule type" value="Genomic_DNA"/>
</dbReference>
<feature type="transmembrane region" description="Helical" evidence="1">
    <location>
        <begin position="12"/>
        <end position="35"/>
    </location>
</feature>
<dbReference type="Proteomes" id="UP001078443">
    <property type="component" value="Unassembled WGS sequence"/>
</dbReference>
<gene>
    <name evidence="2" type="ORF">OW763_13810</name>
</gene>
<keyword evidence="1" id="KW-0472">Membrane</keyword>
<dbReference type="RefSeq" id="WP_268041732.1">
    <property type="nucleotide sequence ID" value="NZ_JAPQER010000007.1"/>
</dbReference>
<feature type="transmembrane region" description="Helical" evidence="1">
    <location>
        <begin position="41"/>
        <end position="65"/>
    </location>
</feature>
<evidence type="ECO:0000256" key="1">
    <source>
        <dbReference type="SAM" id="Phobius"/>
    </source>
</evidence>
<protein>
    <recommendedName>
        <fullName evidence="4">DUF304 domain-containing protein</fullName>
    </recommendedName>
</protein>
<keyword evidence="1" id="KW-0812">Transmembrane</keyword>
<evidence type="ECO:0000313" key="2">
    <source>
        <dbReference type="EMBL" id="MCY6485407.1"/>
    </source>
</evidence>
<comment type="caution">
    <text evidence="2">The sequence shown here is derived from an EMBL/GenBank/DDBJ whole genome shotgun (WGS) entry which is preliminary data.</text>
</comment>
<sequence length="148" mass="17202">MLDFKFKKSNALILLGIGFLCIDTLSVLFILNLNISITRCFISISTTLMSIFALLYCIIILFVGLEFVNYHKISYVKTNENEIKIRINMFYKKIFKLTEINKALMLNNSLYLTYNTKNNVKIYLENLTPEDILILIDEISKITVIKKV</sequence>
<proteinExistence type="predicted"/>
<keyword evidence="1" id="KW-1133">Transmembrane helix</keyword>
<keyword evidence="3" id="KW-1185">Reference proteome</keyword>
<evidence type="ECO:0008006" key="4">
    <source>
        <dbReference type="Google" id="ProtNLM"/>
    </source>
</evidence>
<evidence type="ECO:0000313" key="3">
    <source>
        <dbReference type="Proteomes" id="UP001078443"/>
    </source>
</evidence>